<accession>A0ABR4CCT4</accession>
<dbReference type="SUPFAM" id="SSF57701">
    <property type="entry name" value="Zn2/Cys6 DNA-binding domain"/>
    <property type="match status" value="1"/>
</dbReference>
<dbReference type="PROSITE" id="PS00463">
    <property type="entry name" value="ZN2_CY6_FUNGAL_1"/>
    <property type="match status" value="1"/>
</dbReference>
<proteinExistence type="predicted"/>
<dbReference type="Gene3D" id="4.10.240.10">
    <property type="entry name" value="Zn(2)-C6 fungal-type DNA-binding domain"/>
    <property type="match status" value="1"/>
</dbReference>
<dbReference type="Proteomes" id="UP001595075">
    <property type="component" value="Unassembled WGS sequence"/>
</dbReference>
<evidence type="ECO:0000313" key="5">
    <source>
        <dbReference type="Proteomes" id="UP001595075"/>
    </source>
</evidence>
<feature type="region of interest" description="Disordered" evidence="2">
    <location>
        <begin position="234"/>
        <end position="287"/>
    </location>
</feature>
<evidence type="ECO:0000256" key="2">
    <source>
        <dbReference type="SAM" id="MobiDB-lite"/>
    </source>
</evidence>
<dbReference type="InterPro" id="IPR001138">
    <property type="entry name" value="Zn2Cys6_DnaBD"/>
</dbReference>
<feature type="region of interest" description="Disordered" evidence="2">
    <location>
        <begin position="71"/>
        <end position="222"/>
    </location>
</feature>
<reference evidence="4 5" key="1">
    <citation type="journal article" date="2024" name="Commun. Biol.">
        <title>Comparative genomic analysis of thermophilic fungi reveals convergent evolutionary adaptations and gene losses.</title>
        <authorList>
            <person name="Steindorff A.S."/>
            <person name="Aguilar-Pontes M.V."/>
            <person name="Robinson A.J."/>
            <person name="Andreopoulos B."/>
            <person name="LaButti K."/>
            <person name="Kuo A."/>
            <person name="Mondo S."/>
            <person name="Riley R."/>
            <person name="Otillar R."/>
            <person name="Haridas S."/>
            <person name="Lipzen A."/>
            <person name="Grimwood J."/>
            <person name="Schmutz J."/>
            <person name="Clum A."/>
            <person name="Reid I.D."/>
            <person name="Moisan M.C."/>
            <person name="Butler G."/>
            <person name="Nguyen T.T.M."/>
            <person name="Dewar K."/>
            <person name="Conant G."/>
            <person name="Drula E."/>
            <person name="Henrissat B."/>
            <person name="Hansel C."/>
            <person name="Singer S."/>
            <person name="Hutchinson M.I."/>
            <person name="de Vries R.P."/>
            <person name="Natvig D.O."/>
            <person name="Powell A.J."/>
            <person name="Tsang A."/>
            <person name="Grigoriev I.V."/>
        </authorList>
    </citation>
    <scope>NUCLEOTIDE SEQUENCE [LARGE SCALE GENOMIC DNA]</scope>
    <source>
        <strain evidence="4 5">CBS 494.80</strain>
    </source>
</reference>
<feature type="compositionally biased region" description="Basic residues" evidence="2">
    <location>
        <begin position="241"/>
        <end position="253"/>
    </location>
</feature>
<keyword evidence="1" id="KW-0539">Nucleus</keyword>
<name>A0ABR4CCT4_9HELO</name>
<sequence length="473" mass="51218">MSSDTVSGGEGSSKPQANINKASRQARRAKNGPPSRTPACQACRKNHTGCDLSSKLPNRCTRCEKANIACIPPSANPALPKPDLNRPTSGPLPGFATLTNPRPSAPQQPAAPPRVSSIPAPRPSASQQPKGPVVGTFAPPKMSGPVRTPDEQARFDERNRFDNSDSESDHYGPAPTDHEIQLSLRGLWASGERNRAAQPDVEPIPVVLPESTGGPDAPLLPSTATLLTPVQLAAQEATGGSKKKRRRPKKKSKATATTDSGAPTPSTSEPSTAPTSFQSATVEDEDADPELDIEKHYQDQPFLLCCSSITVTSPISDDIHGDLMDLAQRMAGMIPDHLVIGPKVAYGVVWCDYPVIFALAYHHKPSDERGVNWYGTTSFQSGDITEIIYQAPEIVSYIEAPAIEKECLVRQPHSIDFACSLHLDHTFTLIEVQWQAQGEGKRREAIRKICKATGEDFATFLRADRIEKQHMHL</sequence>
<dbReference type="InterPro" id="IPR036864">
    <property type="entry name" value="Zn2-C6_fun-type_DNA-bd_sf"/>
</dbReference>
<evidence type="ECO:0000313" key="4">
    <source>
        <dbReference type="EMBL" id="KAL2067570.1"/>
    </source>
</evidence>
<feature type="compositionally biased region" description="Pro residues" evidence="2">
    <location>
        <begin position="103"/>
        <end position="112"/>
    </location>
</feature>
<feature type="compositionally biased region" description="Polar residues" evidence="2">
    <location>
        <begin position="13"/>
        <end position="23"/>
    </location>
</feature>
<organism evidence="4 5">
    <name type="scientific">Oculimacula yallundae</name>
    <dbReference type="NCBI Taxonomy" id="86028"/>
    <lineage>
        <taxon>Eukaryota</taxon>
        <taxon>Fungi</taxon>
        <taxon>Dikarya</taxon>
        <taxon>Ascomycota</taxon>
        <taxon>Pezizomycotina</taxon>
        <taxon>Leotiomycetes</taxon>
        <taxon>Helotiales</taxon>
        <taxon>Ploettnerulaceae</taxon>
        <taxon>Oculimacula</taxon>
    </lineage>
</organism>
<feature type="domain" description="Zn(2)-C6 fungal-type" evidence="3">
    <location>
        <begin position="39"/>
        <end position="70"/>
    </location>
</feature>
<gene>
    <name evidence="4" type="ORF">VTL71DRAFT_1995</name>
</gene>
<keyword evidence="5" id="KW-1185">Reference proteome</keyword>
<evidence type="ECO:0000256" key="1">
    <source>
        <dbReference type="ARBA" id="ARBA00023242"/>
    </source>
</evidence>
<dbReference type="PROSITE" id="PS50048">
    <property type="entry name" value="ZN2_CY6_FUNGAL_2"/>
    <property type="match status" value="1"/>
</dbReference>
<comment type="caution">
    <text evidence="4">The sequence shown here is derived from an EMBL/GenBank/DDBJ whole genome shotgun (WGS) entry which is preliminary data.</text>
</comment>
<feature type="region of interest" description="Disordered" evidence="2">
    <location>
        <begin position="1"/>
        <end position="57"/>
    </location>
</feature>
<protein>
    <recommendedName>
        <fullName evidence="3">Zn(2)-C6 fungal-type domain-containing protein</fullName>
    </recommendedName>
</protein>
<feature type="compositionally biased region" description="Basic and acidic residues" evidence="2">
    <location>
        <begin position="148"/>
        <end position="180"/>
    </location>
</feature>
<dbReference type="EMBL" id="JAZHXI010000010">
    <property type="protein sequence ID" value="KAL2067570.1"/>
    <property type="molecule type" value="Genomic_DNA"/>
</dbReference>
<dbReference type="CDD" id="cd00067">
    <property type="entry name" value="GAL4"/>
    <property type="match status" value="1"/>
</dbReference>
<evidence type="ECO:0000259" key="3">
    <source>
        <dbReference type="PROSITE" id="PS50048"/>
    </source>
</evidence>
<feature type="compositionally biased region" description="Low complexity" evidence="2">
    <location>
        <begin position="254"/>
        <end position="276"/>
    </location>
</feature>